<reference evidence="7 8" key="1">
    <citation type="submission" date="2023-05" db="EMBL/GenBank/DDBJ databases">
        <title>Lithophilousrod everest ZFBP1038 complete genpme.</title>
        <authorList>
            <person name="Tian M."/>
        </authorList>
    </citation>
    <scope>NUCLEOTIDE SEQUENCE [LARGE SCALE GENOMIC DNA]</scope>
    <source>
        <strain evidence="7 8">ZFBP1038</strain>
    </source>
</reference>
<keyword evidence="2 6" id="KW-0479">Metal-binding</keyword>
<comment type="cofactor">
    <cofactor evidence="6">
        <name>Fe(2+)</name>
        <dbReference type="ChEBI" id="CHEBI:29033"/>
    </cofactor>
    <text evidence="6">Binds 1 Fe(2+) ion.</text>
</comment>
<evidence type="ECO:0000256" key="2">
    <source>
        <dbReference type="ARBA" id="ARBA00022723"/>
    </source>
</evidence>
<dbReference type="EMBL" id="CP090958">
    <property type="protein sequence ID" value="WGW12998.1"/>
    <property type="molecule type" value="Genomic_DNA"/>
</dbReference>
<sequence length="190" mass="21015">MTIHPIVVLGEPVLHRRASEVAEFDDDLRRLIDDMYDTLAASNGVGLAAPQIGVALRIFVYDAPDDDGEQHRGVFVNPTLVNSKVPGTAPDRDDDTEGCLSVPGEDFPLKRADWVKVSALDGDGHPVELEARGWLARVMQHEFDHLNGTLYVDRLSERWSKKARKLIRSNGWGVPGLSWMPGVDPDPFGH</sequence>
<organism evidence="7 8">
    <name type="scientific">Saxibacter everestensis</name>
    <dbReference type="NCBI Taxonomy" id="2909229"/>
    <lineage>
        <taxon>Bacteria</taxon>
        <taxon>Bacillati</taxon>
        <taxon>Actinomycetota</taxon>
        <taxon>Actinomycetes</taxon>
        <taxon>Micrococcales</taxon>
        <taxon>Brevibacteriaceae</taxon>
        <taxon>Saxibacter</taxon>
    </lineage>
</organism>
<dbReference type="EC" id="3.5.1.88" evidence="6"/>
<name>A0ABY8QVH9_9MICO</name>
<evidence type="ECO:0000256" key="6">
    <source>
        <dbReference type="HAMAP-Rule" id="MF_00163"/>
    </source>
</evidence>
<keyword evidence="3 6" id="KW-0378">Hydrolase</keyword>
<dbReference type="HAMAP" id="MF_00163">
    <property type="entry name" value="Pep_deformylase"/>
    <property type="match status" value="1"/>
</dbReference>
<dbReference type="RefSeq" id="WP_349639806.1">
    <property type="nucleotide sequence ID" value="NZ_CP090958.1"/>
</dbReference>
<dbReference type="InterPro" id="IPR023635">
    <property type="entry name" value="Peptide_deformylase"/>
</dbReference>
<dbReference type="PRINTS" id="PR01576">
    <property type="entry name" value="PDEFORMYLASE"/>
</dbReference>
<proteinExistence type="inferred from homology"/>
<feature type="binding site" evidence="6">
    <location>
        <position position="99"/>
    </location>
    <ligand>
        <name>Fe cation</name>
        <dbReference type="ChEBI" id="CHEBI:24875"/>
    </ligand>
</feature>
<feature type="binding site" evidence="6">
    <location>
        <position position="145"/>
    </location>
    <ligand>
        <name>Fe cation</name>
        <dbReference type="ChEBI" id="CHEBI:24875"/>
    </ligand>
</feature>
<dbReference type="PANTHER" id="PTHR10458">
    <property type="entry name" value="PEPTIDE DEFORMYLASE"/>
    <property type="match status" value="1"/>
</dbReference>
<comment type="similarity">
    <text evidence="1 6">Belongs to the polypeptide deformylase family.</text>
</comment>
<evidence type="ECO:0000256" key="3">
    <source>
        <dbReference type="ARBA" id="ARBA00022801"/>
    </source>
</evidence>
<comment type="catalytic activity">
    <reaction evidence="6">
        <text>N-terminal N-formyl-L-methionyl-[peptide] + H2O = N-terminal L-methionyl-[peptide] + formate</text>
        <dbReference type="Rhea" id="RHEA:24420"/>
        <dbReference type="Rhea" id="RHEA-COMP:10639"/>
        <dbReference type="Rhea" id="RHEA-COMP:10640"/>
        <dbReference type="ChEBI" id="CHEBI:15377"/>
        <dbReference type="ChEBI" id="CHEBI:15740"/>
        <dbReference type="ChEBI" id="CHEBI:49298"/>
        <dbReference type="ChEBI" id="CHEBI:64731"/>
        <dbReference type="EC" id="3.5.1.88"/>
    </reaction>
</comment>
<evidence type="ECO:0000256" key="5">
    <source>
        <dbReference type="ARBA" id="ARBA00023004"/>
    </source>
</evidence>
<dbReference type="NCBIfam" id="NF001159">
    <property type="entry name" value="PRK00150.1-3"/>
    <property type="match status" value="1"/>
</dbReference>
<gene>
    <name evidence="6 7" type="primary">def</name>
    <name evidence="7" type="ORF">LWF01_04280</name>
</gene>
<dbReference type="Proteomes" id="UP001209083">
    <property type="component" value="Chromosome"/>
</dbReference>
<dbReference type="GO" id="GO:0042586">
    <property type="term" value="F:peptide deformylase activity"/>
    <property type="evidence" value="ECO:0007669"/>
    <property type="project" value="UniProtKB-EC"/>
</dbReference>
<dbReference type="Pfam" id="PF01327">
    <property type="entry name" value="Pep_deformylase"/>
    <property type="match status" value="1"/>
</dbReference>
<accession>A0ABY8QVH9</accession>
<dbReference type="CDD" id="cd00487">
    <property type="entry name" value="Pep_deformylase"/>
    <property type="match status" value="1"/>
</dbReference>
<dbReference type="InterPro" id="IPR036821">
    <property type="entry name" value="Peptide_deformylase_sf"/>
</dbReference>
<comment type="function">
    <text evidence="6">Removes the formyl group from the N-terminal Met of newly synthesized proteins. Requires at least a dipeptide for an efficient rate of reaction. N-terminal L-methionine is a prerequisite for activity but the enzyme has broad specificity at other positions.</text>
</comment>
<dbReference type="Gene3D" id="3.90.45.10">
    <property type="entry name" value="Peptide deformylase"/>
    <property type="match status" value="1"/>
</dbReference>
<evidence type="ECO:0000313" key="7">
    <source>
        <dbReference type="EMBL" id="WGW12998.1"/>
    </source>
</evidence>
<dbReference type="NCBIfam" id="TIGR00079">
    <property type="entry name" value="pept_deformyl"/>
    <property type="match status" value="1"/>
</dbReference>
<dbReference type="PIRSF" id="PIRSF004749">
    <property type="entry name" value="Pep_def"/>
    <property type="match status" value="1"/>
</dbReference>
<dbReference type="SUPFAM" id="SSF56420">
    <property type="entry name" value="Peptide deformylase"/>
    <property type="match status" value="1"/>
</dbReference>
<evidence type="ECO:0000313" key="8">
    <source>
        <dbReference type="Proteomes" id="UP001209083"/>
    </source>
</evidence>
<keyword evidence="5 6" id="KW-0408">Iron</keyword>
<evidence type="ECO:0000256" key="4">
    <source>
        <dbReference type="ARBA" id="ARBA00022917"/>
    </source>
</evidence>
<feature type="active site" evidence="6">
    <location>
        <position position="142"/>
    </location>
</feature>
<protein>
    <recommendedName>
        <fullName evidence="6">Peptide deformylase</fullName>
        <shortName evidence="6">PDF</shortName>
        <ecNumber evidence="6">3.5.1.88</ecNumber>
    </recommendedName>
    <alternativeName>
        <fullName evidence="6">Polypeptide deformylase</fullName>
    </alternativeName>
</protein>
<dbReference type="PANTHER" id="PTHR10458:SF2">
    <property type="entry name" value="PEPTIDE DEFORMYLASE, MITOCHONDRIAL"/>
    <property type="match status" value="1"/>
</dbReference>
<keyword evidence="8" id="KW-1185">Reference proteome</keyword>
<evidence type="ECO:0000256" key="1">
    <source>
        <dbReference type="ARBA" id="ARBA00010759"/>
    </source>
</evidence>
<keyword evidence="4 6" id="KW-0648">Protein biosynthesis</keyword>
<feature type="binding site" evidence="6">
    <location>
        <position position="141"/>
    </location>
    <ligand>
        <name>Fe cation</name>
        <dbReference type="ChEBI" id="CHEBI:24875"/>
    </ligand>
</feature>